<sequence length="950" mass="98709">MNHPSRQSDVNASDAAAHLDNSGGPSSIDPSFIATAAASPAVACAIASPAPGGLAQRTREVHLPAPHPRRSVQPPLRRPGLLVATPRPGEHEHHRRRHSDGASPLRVLCACDTFKGTLSSDKVGEAVEKGYWQAWAKTHGSATAQSHALPAVTAPVEEVSTLSPTSPPLHLVAPPLATSLLPAQPPSALPADAVRFLHLPMSDGGAGLLDSVTYSLTHACRMGATELGSSSSDNALRLQRVYVPASVPIIGPLGTAITTDSSAAGGAAGASHGVSFACDVERRVLVLEMAEAAGLPRIARAQDRHPGRTTSYGVGELIRYALVYMAKAAHAHAEAQAAPKMASPESEEGGCGGVRLFLGIGGSSTNDGGLGALQALGLEIFVDAAHARATDGGNVGTQCVCAAATSAAADEQAAPCHADDGTDVRLARPFRGEDLAHVTRVRISAEMRCIFPYLPEAAMSPTATGAKRGAAQAVPPANSSPAPPRACYVAEVCLICDVDNALVGPRGATHTFGPQKCAPRHAPLPHSLFATAAGTPPAGSHAGSSAEAEAPQNAVGGAITSVAHHQQHQQQQQQQLLDSLEAGMRHAATRVVASLWRHLAAAADADVEGSGAEAAVLADLLYSPGGGGAGGMSGFFRYVLQACYVPGADVVGGLLGLYETPRVAQLLGSGASSPSRRGVVAEVEKRGGQRGDDVFPVPAEMPAAMTWQPTGLSLRRPRGSLFYTCDVLVSGEGSFDDQTILSHKTVGRLLEMCTVANAYRLWHHYCDDAGEGEAAWSEQRGCRCITDVVVVCGRCGFDDYTHLQSSVLQAVCRTLLLPSTSKDCAAAVAAASPSMRMFHDVAGANADAARLHVYLQGVRQSSTFRRACGESSHAPEDSWSAEHLLSNYCVPRVTVLPLTPMLFPVPTAMQQPYKCIISAVAQLLEESVRRLRSAQAVSMLACGSHDQSSL</sequence>
<dbReference type="Pfam" id="PF02595">
    <property type="entry name" value="Gly_kinase"/>
    <property type="match status" value="2"/>
</dbReference>
<dbReference type="AlphaFoldDB" id="A4H3E1"/>
<keyword evidence="2" id="KW-0808">Transferase</keyword>
<protein>
    <submittedName>
        <fullName evidence="2">Glycerate kinase</fullName>
        <ecNumber evidence="2">2.7.1.31</ecNumber>
    </submittedName>
</protein>
<keyword evidence="3" id="KW-1185">Reference proteome</keyword>
<dbReference type="PANTHER" id="PTHR21599">
    <property type="entry name" value="GLYCERATE KINASE"/>
    <property type="match status" value="1"/>
</dbReference>
<feature type="region of interest" description="Disordered" evidence="1">
    <location>
        <begin position="1"/>
        <end position="25"/>
    </location>
</feature>
<dbReference type="PANTHER" id="PTHR21599:SF0">
    <property type="entry name" value="GLYCERATE KINASE"/>
    <property type="match status" value="1"/>
</dbReference>
<dbReference type="InterPro" id="IPR018193">
    <property type="entry name" value="Glyc_kinase_flavodox-like_fold"/>
</dbReference>
<dbReference type="GO" id="GO:0031388">
    <property type="term" value="P:organic acid phosphorylation"/>
    <property type="evidence" value="ECO:0007669"/>
    <property type="project" value="InterPro"/>
</dbReference>
<keyword evidence="2" id="KW-0418">Kinase</keyword>
<evidence type="ECO:0000313" key="2">
    <source>
        <dbReference type="EMBL" id="CAM41447.2"/>
    </source>
</evidence>
<reference evidence="2 3" key="2">
    <citation type="journal article" date="2011" name="Genome Res.">
        <title>Chromosome and gene copy number variation allow major structural change between species and strains of Leishmania.</title>
        <authorList>
            <person name="Rogers M.B."/>
            <person name="Hilley J.D."/>
            <person name="Dickens N.J."/>
            <person name="Wilkes J."/>
            <person name="Bates P.A."/>
            <person name="Depledge D.P."/>
            <person name="Harris D."/>
            <person name="Her Y."/>
            <person name="Herzyk P."/>
            <person name="Imamura H."/>
            <person name="Otto T.D."/>
            <person name="Sanders M."/>
            <person name="Seeger K."/>
            <person name="Dujardin J.C."/>
            <person name="Berriman M."/>
            <person name="Smith D.F."/>
            <person name="Hertz-Fowler C."/>
            <person name="Mottram J.C."/>
        </authorList>
    </citation>
    <scope>NUCLEOTIDE SEQUENCE [LARGE SCALE GENOMIC DNA]</scope>
    <source>
        <strain evidence="2 3">MHOM/BR/75/M2904</strain>
    </source>
</reference>
<feature type="region of interest" description="Disordered" evidence="1">
    <location>
        <begin position="528"/>
        <end position="551"/>
    </location>
</feature>
<dbReference type="Gene3D" id="3.90.1510.10">
    <property type="entry name" value="Glycerate kinase, domain 2"/>
    <property type="match status" value="1"/>
</dbReference>
<dbReference type="RefSeq" id="XP_001561561.2">
    <property type="nucleotide sequence ID" value="XM_001561511.2"/>
</dbReference>
<evidence type="ECO:0000256" key="1">
    <source>
        <dbReference type="SAM" id="MobiDB-lite"/>
    </source>
</evidence>
<name>A4H3E1_LEIBR</name>
<feature type="compositionally biased region" description="Polar residues" evidence="1">
    <location>
        <begin position="1"/>
        <end position="11"/>
    </location>
</feature>
<feature type="compositionally biased region" description="Low complexity" evidence="1">
    <location>
        <begin position="530"/>
        <end position="551"/>
    </location>
</feature>
<dbReference type="GeneID" id="5412426"/>
<dbReference type="EMBL" id="FR798976">
    <property type="protein sequence ID" value="CAM41447.2"/>
    <property type="molecule type" value="Genomic_DNA"/>
</dbReference>
<evidence type="ECO:0000313" key="3">
    <source>
        <dbReference type="Proteomes" id="UP000007258"/>
    </source>
</evidence>
<dbReference type="InParanoid" id="A4H3E1"/>
<gene>
    <name evidence="2" type="ORF">LBRM_02_0480</name>
</gene>
<organism evidence="2 3">
    <name type="scientific">Leishmania braziliensis</name>
    <dbReference type="NCBI Taxonomy" id="5660"/>
    <lineage>
        <taxon>Eukaryota</taxon>
        <taxon>Discoba</taxon>
        <taxon>Euglenozoa</taxon>
        <taxon>Kinetoplastea</taxon>
        <taxon>Metakinetoplastina</taxon>
        <taxon>Trypanosomatida</taxon>
        <taxon>Trypanosomatidae</taxon>
        <taxon>Leishmaniinae</taxon>
        <taxon>Leishmania</taxon>
        <taxon>Leishmania braziliensis species complex</taxon>
    </lineage>
</organism>
<accession>A4H3E1</accession>
<dbReference type="STRING" id="5660.A4H3E1"/>
<dbReference type="GO" id="GO:0008887">
    <property type="term" value="F:glycerate kinase activity"/>
    <property type="evidence" value="ECO:0007669"/>
    <property type="project" value="UniProtKB-EC"/>
</dbReference>
<dbReference type="SUPFAM" id="SSF110738">
    <property type="entry name" value="Glycerate kinase I"/>
    <property type="match status" value="3"/>
</dbReference>
<dbReference type="VEuPathDB" id="TriTrypDB:LbrM.02.0480"/>
<dbReference type="InterPro" id="IPR036129">
    <property type="entry name" value="Glycerate_kinase_sf"/>
</dbReference>
<dbReference type="InterPro" id="IPR004381">
    <property type="entry name" value="Glycerate_kinase"/>
</dbReference>
<dbReference type="KEGG" id="lbz:LBRM_02_0480"/>
<proteinExistence type="predicted"/>
<dbReference type="EC" id="2.7.1.31" evidence="2"/>
<reference evidence="2 3" key="1">
    <citation type="journal article" date="2007" name="Nat. Genet.">
        <title>Comparative genomic analysis of three Leishmania species that cause diverse human disease.</title>
        <authorList>
            <person name="Peacock C.S."/>
            <person name="Seeger K."/>
            <person name="Harris D."/>
            <person name="Murphy L."/>
            <person name="Ruiz J.C."/>
            <person name="Quail M.A."/>
            <person name="Peters N."/>
            <person name="Adlem E."/>
            <person name="Tivey A."/>
            <person name="Aslett M."/>
            <person name="Kerhornou A."/>
            <person name="Ivens A."/>
            <person name="Fraser A."/>
            <person name="Rajandream M.A."/>
            <person name="Carver T."/>
            <person name="Norbertczak H."/>
            <person name="Chillingworth T."/>
            <person name="Hance Z."/>
            <person name="Jagels K."/>
            <person name="Moule S."/>
            <person name="Ormond D."/>
            <person name="Rutter S."/>
            <person name="Squares R."/>
            <person name="Whitehead S."/>
            <person name="Rabbinowitsch E."/>
            <person name="Arrowsmith C."/>
            <person name="White B."/>
            <person name="Thurston S."/>
            <person name="Bringaud F."/>
            <person name="Baldauf S.L."/>
            <person name="Faulconbridge A."/>
            <person name="Jeffares D."/>
            <person name="Depledge D.P."/>
            <person name="Oyola S.O."/>
            <person name="Hilley J.D."/>
            <person name="Brito L.O."/>
            <person name="Tosi L.R."/>
            <person name="Barrell B."/>
            <person name="Cruz A.K."/>
            <person name="Mottram J.C."/>
            <person name="Smith D.F."/>
            <person name="Berriman M."/>
        </authorList>
    </citation>
    <scope>NUCLEOTIDE SEQUENCE [LARGE SCALE GENOMIC DNA]</scope>
    <source>
        <strain evidence="2 3">MHOM/BR/75/M2904</strain>
    </source>
</reference>
<dbReference type="Proteomes" id="UP000007258">
    <property type="component" value="Chromosome 2"/>
</dbReference>
<feature type="region of interest" description="Disordered" evidence="1">
    <location>
        <begin position="65"/>
        <end position="102"/>
    </location>
</feature>